<evidence type="ECO:0000256" key="1">
    <source>
        <dbReference type="ARBA" id="ARBA00022679"/>
    </source>
</evidence>
<dbReference type="PANTHER" id="PTHR10434:SF11">
    <property type="entry name" value="1-ACYL-SN-GLYCEROL-3-PHOSPHATE ACYLTRANSFERASE"/>
    <property type="match status" value="1"/>
</dbReference>
<dbReference type="CDD" id="cd07989">
    <property type="entry name" value="LPLAT_AGPAT-like"/>
    <property type="match status" value="1"/>
</dbReference>
<accession>A0ABX0GWT9</accession>
<dbReference type="Proteomes" id="UP000800981">
    <property type="component" value="Unassembled WGS sequence"/>
</dbReference>
<reference evidence="4 5" key="1">
    <citation type="submission" date="2020-03" db="EMBL/GenBank/DDBJ databases">
        <title>Two novel Motilibacter sp.</title>
        <authorList>
            <person name="Liu S."/>
        </authorList>
    </citation>
    <scope>NUCLEOTIDE SEQUENCE [LARGE SCALE GENOMIC DNA]</scope>
    <source>
        <strain evidence="4 5">E257</strain>
    </source>
</reference>
<gene>
    <name evidence="4" type="ORF">G9H71_10755</name>
</gene>
<dbReference type="SUPFAM" id="SSF69593">
    <property type="entry name" value="Glycerol-3-phosphate (1)-acyltransferase"/>
    <property type="match status" value="1"/>
</dbReference>
<organism evidence="4 5">
    <name type="scientific">Motilibacter deserti</name>
    <dbReference type="NCBI Taxonomy" id="2714956"/>
    <lineage>
        <taxon>Bacteria</taxon>
        <taxon>Bacillati</taxon>
        <taxon>Actinomycetota</taxon>
        <taxon>Actinomycetes</taxon>
        <taxon>Motilibacterales</taxon>
        <taxon>Motilibacteraceae</taxon>
        <taxon>Motilibacter</taxon>
    </lineage>
</organism>
<feature type="domain" description="Phospholipid/glycerol acyltransferase" evidence="3">
    <location>
        <begin position="44"/>
        <end position="160"/>
    </location>
</feature>
<evidence type="ECO:0000259" key="3">
    <source>
        <dbReference type="SMART" id="SM00563"/>
    </source>
</evidence>
<dbReference type="GO" id="GO:0016746">
    <property type="term" value="F:acyltransferase activity"/>
    <property type="evidence" value="ECO:0007669"/>
    <property type="project" value="UniProtKB-KW"/>
</dbReference>
<dbReference type="InterPro" id="IPR002123">
    <property type="entry name" value="Plipid/glycerol_acylTrfase"/>
</dbReference>
<dbReference type="PANTHER" id="PTHR10434">
    <property type="entry name" value="1-ACYL-SN-GLYCEROL-3-PHOSPHATE ACYLTRANSFERASE"/>
    <property type="match status" value="1"/>
</dbReference>
<keyword evidence="2 4" id="KW-0012">Acyltransferase</keyword>
<protein>
    <submittedName>
        <fullName evidence="4">1-acyl-sn-glycerol-3-phosphate acyltransferase</fullName>
    </submittedName>
</protein>
<keyword evidence="5" id="KW-1185">Reference proteome</keyword>
<dbReference type="SMART" id="SM00563">
    <property type="entry name" value="PlsC"/>
    <property type="match status" value="1"/>
</dbReference>
<sequence length="241" mass="24826">MGAVVTSRTRRPPCAAAARRLLWRSGFTVTGGLRVTGPLPAGACVVVANHSSHADAPALLAALPAACRPVVAAARDHWFEKPSRRAVARGLLGAFPVRRGGGGSADLMAARAALRAGRAVVVFPEGTRSRDGGLGEFRSGAFRLAAEAGVPVVPVGLTGTGALLPVSGGLRPGPVVVAFGEALPTTGRSLALVAQARDRVAGLSAGPARPRAHHSPRLSRPFRVRLRRPSLRLNVEPRGKT</sequence>
<evidence type="ECO:0000313" key="4">
    <source>
        <dbReference type="EMBL" id="NHC14259.1"/>
    </source>
</evidence>
<evidence type="ECO:0000313" key="5">
    <source>
        <dbReference type="Proteomes" id="UP000800981"/>
    </source>
</evidence>
<dbReference type="EMBL" id="JAANNP010000005">
    <property type="protein sequence ID" value="NHC14259.1"/>
    <property type="molecule type" value="Genomic_DNA"/>
</dbReference>
<keyword evidence="1" id="KW-0808">Transferase</keyword>
<dbReference type="Pfam" id="PF01553">
    <property type="entry name" value="Acyltransferase"/>
    <property type="match status" value="1"/>
</dbReference>
<name>A0ABX0GWT9_9ACTN</name>
<evidence type="ECO:0000256" key="2">
    <source>
        <dbReference type="ARBA" id="ARBA00023315"/>
    </source>
</evidence>
<comment type="caution">
    <text evidence="4">The sequence shown here is derived from an EMBL/GenBank/DDBJ whole genome shotgun (WGS) entry which is preliminary data.</text>
</comment>
<proteinExistence type="predicted"/>